<organism evidence="1 2">
    <name type="scientific">Rotaria sordida</name>
    <dbReference type="NCBI Taxonomy" id="392033"/>
    <lineage>
        <taxon>Eukaryota</taxon>
        <taxon>Metazoa</taxon>
        <taxon>Spiralia</taxon>
        <taxon>Gnathifera</taxon>
        <taxon>Rotifera</taxon>
        <taxon>Eurotatoria</taxon>
        <taxon>Bdelloidea</taxon>
        <taxon>Philodinida</taxon>
        <taxon>Philodinidae</taxon>
        <taxon>Rotaria</taxon>
    </lineage>
</organism>
<sequence>MSDLIQSPYTCYWHFERIVNTLRIHLCVISKYYKLFKLEFLFPSSNGIRFLNSNKITFNNIEPGKYLIAERILIFSQENNSDVIVVDVNVNNITWKRLTLTF</sequence>
<evidence type="ECO:0000313" key="2">
    <source>
        <dbReference type="Proteomes" id="UP000663836"/>
    </source>
</evidence>
<protein>
    <submittedName>
        <fullName evidence="1">Uncharacterized protein</fullName>
    </submittedName>
</protein>
<reference evidence="1" key="1">
    <citation type="submission" date="2021-02" db="EMBL/GenBank/DDBJ databases">
        <authorList>
            <person name="Nowell W R."/>
        </authorList>
    </citation>
    <scope>NUCLEOTIDE SEQUENCE</scope>
</reference>
<evidence type="ECO:0000313" key="1">
    <source>
        <dbReference type="EMBL" id="CAF4191644.1"/>
    </source>
</evidence>
<name>A0A820AWC0_9BILA</name>
<dbReference type="Proteomes" id="UP000663836">
    <property type="component" value="Unassembled WGS sequence"/>
</dbReference>
<dbReference type="AlphaFoldDB" id="A0A820AWC0"/>
<comment type="caution">
    <text evidence="1">The sequence shown here is derived from an EMBL/GenBank/DDBJ whole genome shotgun (WGS) entry which is preliminary data.</text>
</comment>
<proteinExistence type="predicted"/>
<gene>
    <name evidence="1" type="ORF">JBS370_LOCUS36057</name>
</gene>
<dbReference type="EMBL" id="CAJOBD010013537">
    <property type="protein sequence ID" value="CAF4191644.1"/>
    <property type="molecule type" value="Genomic_DNA"/>
</dbReference>
<accession>A0A820AWC0</accession>